<feature type="region of interest" description="Disordered" evidence="11">
    <location>
        <begin position="1"/>
        <end position="71"/>
    </location>
</feature>
<dbReference type="InterPro" id="IPR027417">
    <property type="entry name" value="P-loop_NTPase"/>
</dbReference>
<feature type="compositionally biased region" description="Basic and acidic residues" evidence="11">
    <location>
        <begin position="675"/>
        <end position="685"/>
    </location>
</feature>
<dbReference type="GO" id="GO:0005524">
    <property type="term" value="F:ATP binding"/>
    <property type="evidence" value="ECO:0007669"/>
    <property type="project" value="UniProtKB-KW"/>
</dbReference>
<dbReference type="PANTHER" id="PTHR12858">
    <property type="entry name" value="RIBOSOME BIOGENESIS PROTEIN"/>
    <property type="match status" value="1"/>
</dbReference>
<evidence type="ECO:0000259" key="12">
    <source>
        <dbReference type="PROSITE" id="PS51714"/>
    </source>
</evidence>
<feature type="region of interest" description="Disordered" evidence="11">
    <location>
        <begin position="408"/>
        <end position="551"/>
    </location>
</feature>
<keyword evidence="5" id="KW-0378">Hydrolase</keyword>
<dbReference type="InterPro" id="IPR007034">
    <property type="entry name" value="BMS1_TSR1_C"/>
</dbReference>
<dbReference type="GO" id="GO:0000462">
    <property type="term" value="P:maturation of SSU-rRNA from tricistronic rRNA transcript (SSU-rRNA, 5.8S rRNA, LSU-rRNA)"/>
    <property type="evidence" value="ECO:0007669"/>
    <property type="project" value="TreeGrafter"/>
</dbReference>
<dbReference type="FunFam" id="3.40.50.300:FF:000105">
    <property type="entry name" value="BMS1 ribosome biogenesis factor"/>
    <property type="match status" value="1"/>
</dbReference>
<dbReference type="InterPro" id="IPR030387">
    <property type="entry name" value="G_Bms1/Tsr1_dom"/>
</dbReference>
<evidence type="ECO:0000256" key="5">
    <source>
        <dbReference type="ARBA" id="ARBA00022801"/>
    </source>
</evidence>
<evidence type="ECO:0000256" key="3">
    <source>
        <dbReference type="ARBA" id="ARBA00022553"/>
    </source>
</evidence>
<dbReference type="Proteomes" id="UP001438707">
    <property type="component" value="Unassembled WGS sequence"/>
</dbReference>
<comment type="caution">
    <text evidence="13">The sequence shown here is derived from an EMBL/GenBank/DDBJ whole genome shotgun (WGS) entry which is preliminary data.</text>
</comment>
<gene>
    <name evidence="13" type="ORF">WJX74_000995</name>
</gene>
<organism evidence="13 14">
    <name type="scientific">Apatococcus lobatus</name>
    <dbReference type="NCBI Taxonomy" id="904363"/>
    <lineage>
        <taxon>Eukaryota</taxon>
        <taxon>Viridiplantae</taxon>
        <taxon>Chlorophyta</taxon>
        <taxon>core chlorophytes</taxon>
        <taxon>Trebouxiophyceae</taxon>
        <taxon>Chlorellales</taxon>
        <taxon>Chlorellaceae</taxon>
        <taxon>Apatococcus</taxon>
    </lineage>
</organism>
<evidence type="ECO:0000256" key="1">
    <source>
        <dbReference type="ARBA" id="ARBA00004604"/>
    </source>
</evidence>
<dbReference type="SMART" id="SM00785">
    <property type="entry name" value="AARP2CN"/>
    <property type="match status" value="1"/>
</dbReference>
<protein>
    <recommendedName>
        <fullName evidence="12">Bms1-type G domain-containing protein</fullName>
    </recommendedName>
</protein>
<dbReference type="SUPFAM" id="SSF52540">
    <property type="entry name" value="P-loop containing nucleoside triphosphate hydrolases"/>
    <property type="match status" value="1"/>
</dbReference>
<feature type="domain" description="Bms1-type G" evidence="12">
    <location>
        <begin position="85"/>
        <end position="250"/>
    </location>
</feature>
<feature type="compositionally biased region" description="Basic and acidic residues" evidence="11">
    <location>
        <begin position="735"/>
        <end position="746"/>
    </location>
</feature>
<evidence type="ECO:0000256" key="2">
    <source>
        <dbReference type="ARBA" id="ARBA00022517"/>
    </source>
</evidence>
<dbReference type="GO" id="GO:0000479">
    <property type="term" value="P:endonucleolytic cleavage of tricistronic rRNA transcript (SSU-rRNA, 5.8S rRNA, LSU-rRNA)"/>
    <property type="evidence" value="ECO:0007669"/>
    <property type="project" value="TreeGrafter"/>
</dbReference>
<dbReference type="GO" id="GO:0005525">
    <property type="term" value="F:GTP binding"/>
    <property type="evidence" value="ECO:0007669"/>
    <property type="project" value="UniProtKB-KW"/>
</dbReference>
<dbReference type="SMART" id="SM01362">
    <property type="entry name" value="DUF663"/>
    <property type="match status" value="1"/>
</dbReference>
<comment type="subcellular location">
    <subcellularLocation>
        <location evidence="1">Nucleus</location>
        <location evidence="1">Nucleolus</location>
    </subcellularLocation>
</comment>
<feature type="compositionally biased region" description="Basic and acidic residues" evidence="11">
    <location>
        <begin position="1206"/>
        <end position="1252"/>
    </location>
</feature>
<feature type="compositionally biased region" description="Acidic residues" evidence="11">
    <location>
        <begin position="608"/>
        <end position="618"/>
    </location>
</feature>
<dbReference type="CDD" id="cd01882">
    <property type="entry name" value="BMS1"/>
    <property type="match status" value="1"/>
</dbReference>
<keyword evidence="3" id="KW-0597">Phosphoprotein</keyword>
<dbReference type="GO" id="GO:0003924">
    <property type="term" value="F:GTPase activity"/>
    <property type="evidence" value="ECO:0007669"/>
    <property type="project" value="TreeGrafter"/>
</dbReference>
<name>A0AAW1S642_9CHLO</name>
<feature type="region of interest" description="Disordered" evidence="11">
    <location>
        <begin position="671"/>
        <end position="697"/>
    </location>
</feature>
<sequence length="1258" mass="138206">MAAKGASKKSKKGGKAKKSSKSAFKKQKDSGGLPDPADEAAARKRNPRAFVNASRGKTIKLNARKAERDQRRMHVPTVEPVNDEPPPFVVLVHGPPGVGKTTLIRCLVRHYTKHSLGEVRGPVTCVSGKTRRLTFIECRQDLNAMIDAAKFADLVLLLIDASFGFEMETFEFLNLLQSHGFPKVMGVLTHLDGFTDAKRLKNTKKILKHRFWAEIYQGAKLFYLSGIKNGRYLDREVLNLARFIAVTKFRPLTWRIAHPYLVADRFEDITAVDKVKANPQCDRDVAVFGYLRGCNLKPGTRMHIAGAGDFAMTAVSGLPDPCPRPETLRRKALNDRQRLLYAPMADLGGLVYDKDAVYIDIPDWKVQFSGHGQPEGEGEAMVRQLQQTAQGVDEKLGTSQIQLFQGSAPVPSDYGLKDSAPALSASAQDSKEELEEEGASSGDSEQDSDAGSSNEEEGDDEENIEAHVAIHSMPGRGNGGRRPMSSLGHWDAPAGPGAALEGDSSCGEGDGLPREQLAAAPSHAQHSDAEDEDSEEGDSDPADSEDLGAGAAKWKAGMLERAQGLFKKRGRDLESIIYGQTAKVADPQSRANGNAVDLASRHVGSDSISEEDDGDDEDLFKPRARDEDATNGALESIDALDCSRLMYSANTLAAWDDPESQQSLRNRFVTGDWAAGKEREEARPGEEDDEGSDVMGDFEDVETGQKFGADGDAATAAAMKAIDAAAAEEAAEQQRAADKAAKKAAFDADFDTGGKTGGEKKKRGTGDEDGEEDTYFDAMRAELVDRAARTKAALDAMDPEKRLQMEGYRPGTYVRLQFSGMPCELVENFDPAQPLLVGGLGQGEERVGLMQLRFKRHRWFRKTLKTRDPLIFSAGWRRFQSIPVYCTEDQNQRLRSLKYTPDHMHCQAFIWGPLVTPNTGLIAVQSLAQNQAGWRISATGVVTLLDASPRIVKKLKLTGSPFRIHRHTAFVGGMFNSQLEVSKFEGASIRTVSGIRGIIKKALRPGVHGGKDGSFRATFEDKPLMSDIIFLRAWVGLDLPRFYNPVTNLLAPAALESRAPKPPSRDAPQAENSEAGVAVADSGTLEEAPEHAPDLAGTGGAWVGMKTVAQLRRELGVGAPRNPNSLYKPIERVPRQFNPLKIPKGLQAALPFKSKPKDKAKQVRKTLEQRRAVVQGPQERKAVSLVQQLSAIRNQREVKRKQAQQKRNEGLQKRKSQEAEWRKDFNQQERKRRYVEQGKAEKFKRQRQEARPSFDMPS</sequence>
<dbReference type="Pfam" id="PF00004">
    <property type="entry name" value="AAA"/>
    <property type="match status" value="1"/>
</dbReference>
<keyword evidence="4" id="KW-0547">Nucleotide-binding</keyword>
<dbReference type="PROSITE" id="PS51714">
    <property type="entry name" value="G_BMS1"/>
    <property type="match status" value="1"/>
</dbReference>
<proteinExistence type="inferred from homology"/>
<evidence type="ECO:0000313" key="14">
    <source>
        <dbReference type="Proteomes" id="UP001438707"/>
    </source>
</evidence>
<evidence type="ECO:0000256" key="4">
    <source>
        <dbReference type="ARBA" id="ARBA00022741"/>
    </source>
</evidence>
<keyword evidence="8" id="KW-0539">Nucleus</keyword>
<dbReference type="GO" id="GO:0034511">
    <property type="term" value="F:U3 snoRNA binding"/>
    <property type="evidence" value="ECO:0007669"/>
    <property type="project" value="TreeGrafter"/>
</dbReference>
<evidence type="ECO:0000256" key="10">
    <source>
        <dbReference type="ARBA" id="ARBA00061391"/>
    </source>
</evidence>
<dbReference type="GO" id="GO:0032040">
    <property type="term" value="C:small-subunit processome"/>
    <property type="evidence" value="ECO:0007669"/>
    <property type="project" value="UniProtKB-ARBA"/>
</dbReference>
<feature type="compositionally biased region" description="Acidic residues" evidence="11">
    <location>
        <begin position="686"/>
        <end position="697"/>
    </location>
</feature>
<evidence type="ECO:0000256" key="6">
    <source>
        <dbReference type="ARBA" id="ARBA00022840"/>
    </source>
</evidence>
<evidence type="ECO:0000256" key="8">
    <source>
        <dbReference type="ARBA" id="ARBA00023242"/>
    </source>
</evidence>
<dbReference type="PANTHER" id="PTHR12858:SF2">
    <property type="entry name" value="RIBOSOME BIOGENESIS PROTEIN BMS1 HOMOLOG"/>
    <property type="match status" value="1"/>
</dbReference>
<evidence type="ECO:0000256" key="11">
    <source>
        <dbReference type="SAM" id="MobiDB-lite"/>
    </source>
</evidence>
<dbReference type="GO" id="GO:0030686">
    <property type="term" value="C:90S preribosome"/>
    <property type="evidence" value="ECO:0007669"/>
    <property type="project" value="TreeGrafter"/>
</dbReference>
<dbReference type="Pfam" id="PF04950">
    <property type="entry name" value="RIBIOP_C"/>
    <property type="match status" value="1"/>
</dbReference>
<feature type="compositionally biased region" description="Acidic residues" evidence="11">
    <location>
        <begin position="529"/>
        <end position="546"/>
    </location>
</feature>
<evidence type="ECO:0000313" key="13">
    <source>
        <dbReference type="EMBL" id="KAK9841153.1"/>
    </source>
</evidence>
<dbReference type="InterPro" id="IPR039761">
    <property type="entry name" value="Bms1/Tsr1"/>
</dbReference>
<accession>A0AAW1S642</accession>
<dbReference type="InterPro" id="IPR003593">
    <property type="entry name" value="AAA+_ATPase"/>
</dbReference>
<dbReference type="InterPro" id="IPR012948">
    <property type="entry name" value="AARP2CN"/>
</dbReference>
<dbReference type="EMBL" id="JALJOS010000003">
    <property type="protein sequence ID" value="KAK9841153.1"/>
    <property type="molecule type" value="Genomic_DNA"/>
</dbReference>
<feature type="region of interest" description="Disordered" evidence="11">
    <location>
        <begin position="733"/>
        <end position="772"/>
    </location>
</feature>
<feature type="compositionally biased region" description="Basic and acidic residues" evidence="11">
    <location>
        <begin position="619"/>
        <end position="628"/>
    </location>
</feature>
<dbReference type="GO" id="GO:0016887">
    <property type="term" value="F:ATP hydrolysis activity"/>
    <property type="evidence" value="ECO:0007669"/>
    <property type="project" value="InterPro"/>
</dbReference>
<feature type="region of interest" description="Disordered" evidence="11">
    <location>
        <begin position="1195"/>
        <end position="1258"/>
    </location>
</feature>
<comment type="similarity">
    <text evidence="10">Belongs to the TRAFAC class translation factor GTPase superfamily. Bms1-like GTPase family. BMS1 subfamily.</text>
</comment>
<dbReference type="Pfam" id="PF08142">
    <property type="entry name" value="AARP2CN"/>
    <property type="match status" value="1"/>
</dbReference>
<dbReference type="InterPro" id="IPR003959">
    <property type="entry name" value="ATPase_AAA_core"/>
</dbReference>
<keyword evidence="2" id="KW-0690">Ribosome biogenesis</keyword>
<evidence type="ECO:0000256" key="7">
    <source>
        <dbReference type="ARBA" id="ARBA00023134"/>
    </source>
</evidence>
<keyword evidence="7" id="KW-0342">GTP-binding</keyword>
<dbReference type="GO" id="GO:0005654">
    <property type="term" value="C:nucleoplasm"/>
    <property type="evidence" value="ECO:0007669"/>
    <property type="project" value="UniProtKB-ARBA"/>
</dbReference>
<dbReference type="InterPro" id="IPR037875">
    <property type="entry name" value="Bms1_N"/>
</dbReference>
<feature type="compositionally biased region" description="Acidic residues" evidence="11">
    <location>
        <begin position="432"/>
        <end position="463"/>
    </location>
</feature>
<reference evidence="13 14" key="1">
    <citation type="journal article" date="2024" name="Nat. Commun.">
        <title>Phylogenomics reveals the evolutionary origins of lichenization in chlorophyte algae.</title>
        <authorList>
            <person name="Puginier C."/>
            <person name="Libourel C."/>
            <person name="Otte J."/>
            <person name="Skaloud P."/>
            <person name="Haon M."/>
            <person name="Grisel S."/>
            <person name="Petersen M."/>
            <person name="Berrin J.G."/>
            <person name="Delaux P.M."/>
            <person name="Dal Grande F."/>
            <person name="Keller J."/>
        </authorList>
    </citation>
    <scope>NUCLEOTIDE SEQUENCE [LARGE SCALE GENOMIC DNA]</scope>
    <source>
        <strain evidence="13 14">SAG 2145</strain>
    </source>
</reference>
<keyword evidence="14" id="KW-1185">Reference proteome</keyword>
<dbReference type="SMART" id="SM00382">
    <property type="entry name" value="AAA"/>
    <property type="match status" value="1"/>
</dbReference>
<comment type="catalytic activity">
    <reaction evidence="9">
        <text>GTP + H2O = GDP + phosphate + H(+)</text>
        <dbReference type="Rhea" id="RHEA:19669"/>
        <dbReference type="ChEBI" id="CHEBI:15377"/>
        <dbReference type="ChEBI" id="CHEBI:15378"/>
        <dbReference type="ChEBI" id="CHEBI:37565"/>
        <dbReference type="ChEBI" id="CHEBI:43474"/>
        <dbReference type="ChEBI" id="CHEBI:58189"/>
    </reaction>
    <physiologicalReaction direction="left-to-right" evidence="9">
        <dbReference type="Rhea" id="RHEA:19670"/>
    </physiologicalReaction>
</comment>
<dbReference type="AlphaFoldDB" id="A0AAW1S642"/>
<dbReference type="Gene3D" id="3.40.50.300">
    <property type="entry name" value="P-loop containing nucleotide triphosphate hydrolases"/>
    <property type="match status" value="1"/>
</dbReference>
<feature type="region of interest" description="Disordered" evidence="11">
    <location>
        <begin position="580"/>
        <end position="632"/>
    </location>
</feature>
<keyword evidence="6" id="KW-0067">ATP-binding</keyword>
<feature type="compositionally biased region" description="Basic residues" evidence="11">
    <location>
        <begin position="1"/>
        <end position="25"/>
    </location>
</feature>
<evidence type="ECO:0000256" key="9">
    <source>
        <dbReference type="ARBA" id="ARBA00049117"/>
    </source>
</evidence>
<feature type="region of interest" description="Disordered" evidence="11">
    <location>
        <begin position="1057"/>
        <end position="1099"/>
    </location>
</feature>